<dbReference type="SUPFAM" id="SSF51182">
    <property type="entry name" value="RmlC-like cupins"/>
    <property type="match status" value="1"/>
</dbReference>
<dbReference type="Pfam" id="PF07883">
    <property type="entry name" value="Cupin_2"/>
    <property type="match status" value="1"/>
</dbReference>
<name>A0A2I8EYD6_9BURK</name>
<dbReference type="KEGG" id="pter:C2L65_31625"/>
<accession>A0A2I8EYD6</accession>
<dbReference type="PANTHER" id="PTHR43346">
    <property type="entry name" value="LIGAND BINDING DOMAIN PROTEIN, PUTATIVE (AFU_ORTHOLOGUE AFUA_6G14370)-RELATED"/>
    <property type="match status" value="1"/>
</dbReference>
<feature type="chain" id="PRO_5014387287" evidence="1">
    <location>
        <begin position="30"/>
        <end position="154"/>
    </location>
</feature>
<dbReference type="RefSeq" id="WP_042315355.1">
    <property type="nucleotide sequence ID" value="NZ_CP026113.1"/>
</dbReference>
<dbReference type="AlphaFoldDB" id="A0A2I8EYD6"/>
<dbReference type="OrthoDB" id="116921at2"/>
<dbReference type="InterPro" id="IPR011051">
    <property type="entry name" value="RmlC_Cupin_sf"/>
</dbReference>
<evidence type="ECO:0000256" key="1">
    <source>
        <dbReference type="SAM" id="SignalP"/>
    </source>
</evidence>
<feature type="domain" description="Cupin type-2" evidence="2">
    <location>
        <begin position="77"/>
        <end position="140"/>
    </location>
</feature>
<dbReference type="InterPro" id="IPR014710">
    <property type="entry name" value="RmlC-like_jellyroll"/>
</dbReference>
<evidence type="ECO:0000313" key="4">
    <source>
        <dbReference type="Proteomes" id="UP000243502"/>
    </source>
</evidence>
<sequence length="154" mass="16177">MRQYLYLAALPAAFVAGMFASHLGTPARAQPSNAPLTAQIVDLAAMTDADLGAQIPNMGTLRSKGLVVTPSGTIAVQSGNVPKHTHRGSDEIQYVISGNGTFWLGNEQRQIHPGDLIIIPKGTVHAGAEPTSGEFKVLSIKLPPQAPGDMQMVP</sequence>
<keyword evidence="1" id="KW-0732">Signal</keyword>
<dbReference type="InterPro" id="IPR052538">
    <property type="entry name" value="Flavonoid_dioxygenase-like"/>
</dbReference>
<dbReference type="PANTHER" id="PTHR43346:SF1">
    <property type="entry name" value="QUERCETIN 2,3-DIOXYGENASE-RELATED"/>
    <property type="match status" value="1"/>
</dbReference>
<reference evidence="3 4" key="1">
    <citation type="submission" date="2018-01" db="EMBL/GenBank/DDBJ databases">
        <title>Species boundaries and ecological features among Paraburkholderia terrae DSMZ17804T, P. hospita DSMZ17164T and P. caribensis DSMZ13236T.</title>
        <authorList>
            <person name="Pratama A.A."/>
        </authorList>
    </citation>
    <scope>NUCLEOTIDE SEQUENCE [LARGE SCALE GENOMIC DNA]</scope>
    <source>
        <strain evidence="3 4">DSM 17804</strain>
    </source>
</reference>
<evidence type="ECO:0000259" key="2">
    <source>
        <dbReference type="Pfam" id="PF07883"/>
    </source>
</evidence>
<dbReference type="Gene3D" id="2.60.120.10">
    <property type="entry name" value="Jelly Rolls"/>
    <property type="match status" value="1"/>
</dbReference>
<dbReference type="Proteomes" id="UP000243502">
    <property type="component" value="Chromosome 3"/>
</dbReference>
<dbReference type="EMBL" id="CP026113">
    <property type="protein sequence ID" value="AUT64261.1"/>
    <property type="molecule type" value="Genomic_DNA"/>
</dbReference>
<organism evidence="3 4">
    <name type="scientific">Paraburkholderia terrae</name>
    <dbReference type="NCBI Taxonomy" id="311230"/>
    <lineage>
        <taxon>Bacteria</taxon>
        <taxon>Pseudomonadati</taxon>
        <taxon>Pseudomonadota</taxon>
        <taxon>Betaproteobacteria</taxon>
        <taxon>Burkholderiales</taxon>
        <taxon>Burkholderiaceae</taxon>
        <taxon>Paraburkholderia</taxon>
    </lineage>
</organism>
<dbReference type="InterPro" id="IPR013096">
    <property type="entry name" value="Cupin_2"/>
</dbReference>
<proteinExistence type="predicted"/>
<feature type="signal peptide" evidence="1">
    <location>
        <begin position="1"/>
        <end position="29"/>
    </location>
</feature>
<gene>
    <name evidence="3" type="ORF">C2L65_31625</name>
</gene>
<evidence type="ECO:0000313" key="3">
    <source>
        <dbReference type="EMBL" id="AUT64261.1"/>
    </source>
</evidence>
<protein>
    <submittedName>
        <fullName evidence="3">Cupin domain-containing protein</fullName>
    </submittedName>
</protein>